<evidence type="ECO:0000313" key="2">
    <source>
        <dbReference type="Proteomes" id="UP000278673"/>
    </source>
</evidence>
<name>A0A3M2LK74_9ACTN</name>
<sequence>MGFAMGALAAHGATWLGGADVSARTFSQDLFGTIPLVGKIRNGGRIAHAVGNSIATNGLFFGGLMDSIVGTVEDPSALRYFIPTDGRQTGQMFLPGGPLIIGFENAWRQGGDG</sequence>
<protein>
    <submittedName>
        <fullName evidence="1">Uncharacterized protein</fullName>
    </submittedName>
</protein>
<dbReference type="RefSeq" id="WP_122185218.1">
    <property type="nucleotide sequence ID" value="NZ_RFFJ01000120.1"/>
</dbReference>
<dbReference type="AlphaFoldDB" id="A0A3M2LK74"/>
<proteinExistence type="predicted"/>
<dbReference type="EMBL" id="RFFJ01000120">
    <property type="protein sequence ID" value="RMI37200.1"/>
    <property type="molecule type" value="Genomic_DNA"/>
</dbReference>
<evidence type="ECO:0000313" key="1">
    <source>
        <dbReference type="EMBL" id="RMI37200.1"/>
    </source>
</evidence>
<gene>
    <name evidence="1" type="ORF">EBN88_19635</name>
</gene>
<accession>A0A3M2LK74</accession>
<organism evidence="1 2">
    <name type="scientific">Streptomyces triticirhizae</name>
    <dbReference type="NCBI Taxonomy" id="2483353"/>
    <lineage>
        <taxon>Bacteria</taxon>
        <taxon>Bacillati</taxon>
        <taxon>Actinomycetota</taxon>
        <taxon>Actinomycetes</taxon>
        <taxon>Kitasatosporales</taxon>
        <taxon>Streptomycetaceae</taxon>
        <taxon>Streptomyces</taxon>
    </lineage>
</organism>
<keyword evidence="2" id="KW-1185">Reference proteome</keyword>
<comment type="caution">
    <text evidence="1">The sequence shown here is derived from an EMBL/GenBank/DDBJ whole genome shotgun (WGS) entry which is preliminary data.</text>
</comment>
<reference evidence="1 2" key="1">
    <citation type="submission" date="2018-10" db="EMBL/GenBank/DDBJ databases">
        <title>Isolation, diversity and antifungal activity of actinobacteria from wheat.</title>
        <authorList>
            <person name="Han C."/>
        </authorList>
    </citation>
    <scope>NUCLEOTIDE SEQUENCE [LARGE SCALE GENOMIC DNA]</scope>
    <source>
        <strain evidence="1 2">NEAU-YY642</strain>
    </source>
</reference>
<dbReference type="Proteomes" id="UP000278673">
    <property type="component" value="Unassembled WGS sequence"/>
</dbReference>